<dbReference type="Gene3D" id="2.40.10.10">
    <property type="entry name" value="Trypsin-like serine proteases"/>
    <property type="match status" value="2"/>
</dbReference>
<dbReference type="Proteomes" id="UP000838878">
    <property type="component" value="Chromosome 7"/>
</dbReference>
<accession>A0A8J9YJM9</accession>
<keyword evidence="10" id="KW-1199">Hemostasis impairing toxin</keyword>
<proteinExistence type="inferred from homology"/>
<evidence type="ECO:0000256" key="4">
    <source>
        <dbReference type="ARBA" id="ARBA00022723"/>
    </source>
</evidence>
<dbReference type="InterPro" id="IPR009003">
    <property type="entry name" value="Peptidase_S1_PA"/>
</dbReference>
<keyword evidence="8" id="KW-0865">Zymogen</keyword>
<dbReference type="GO" id="GO:0004252">
    <property type="term" value="F:serine-type endopeptidase activity"/>
    <property type="evidence" value="ECO:0007669"/>
    <property type="project" value="InterPro"/>
</dbReference>
<dbReference type="SMART" id="SM00020">
    <property type="entry name" value="Tryp_SPc"/>
    <property type="match status" value="1"/>
</dbReference>
<gene>
    <name evidence="16" type="ORF">BINO364_LOCUS13494</name>
</gene>
<evidence type="ECO:0000256" key="14">
    <source>
        <dbReference type="SAM" id="SignalP"/>
    </source>
</evidence>
<dbReference type="GO" id="GO:0046872">
    <property type="term" value="F:metal ion binding"/>
    <property type="evidence" value="ECO:0007669"/>
    <property type="project" value="UniProtKB-KW"/>
</dbReference>
<evidence type="ECO:0000256" key="8">
    <source>
        <dbReference type="ARBA" id="ARBA00023145"/>
    </source>
</evidence>
<comment type="similarity">
    <text evidence="11">Belongs to the peptidase S1 family. CLIP subfamily.</text>
</comment>
<evidence type="ECO:0000256" key="1">
    <source>
        <dbReference type="ARBA" id="ARBA00004239"/>
    </source>
</evidence>
<keyword evidence="7" id="KW-0106">Calcium</keyword>
<evidence type="ECO:0000313" key="17">
    <source>
        <dbReference type="Proteomes" id="UP000838878"/>
    </source>
</evidence>
<dbReference type="EMBL" id="OV170227">
    <property type="protein sequence ID" value="CAH0728251.1"/>
    <property type="molecule type" value="Genomic_DNA"/>
</dbReference>
<keyword evidence="5" id="KW-0378">Hydrolase</keyword>
<evidence type="ECO:0000259" key="15">
    <source>
        <dbReference type="SMART" id="SM00020"/>
    </source>
</evidence>
<dbReference type="InterPro" id="IPR001254">
    <property type="entry name" value="Trypsin_dom"/>
</dbReference>
<keyword evidence="13" id="KW-1205">Fibrinolytic toxin</keyword>
<keyword evidence="17" id="KW-1185">Reference proteome</keyword>
<feature type="chain" id="PRO_5035422294" description="Peptidase S1 domain-containing protein" evidence="14">
    <location>
        <begin position="19"/>
        <end position="379"/>
    </location>
</feature>
<keyword evidence="3" id="KW-0645">Protease</keyword>
<dbReference type="PROSITE" id="PS00135">
    <property type="entry name" value="TRYPSIN_SER"/>
    <property type="match status" value="1"/>
</dbReference>
<dbReference type="CDD" id="cd00190">
    <property type="entry name" value="Tryp_SPc"/>
    <property type="match status" value="1"/>
</dbReference>
<evidence type="ECO:0000256" key="6">
    <source>
        <dbReference type="ARBA" id="ARBA00022825"/>
    </source>
</evidence>
<feature type="non-terminal residue" evidence="16">
    <location>
        <position position="379"/>
    </location>
</feature>
<name>A0A8J9YJM9_9NEOP</name>
<sequence length="379" mass="42987">MLMVKLIVSLYILYKCGCTPVLKSCSDCMLVRQCPDVVNIPPEKAKEKLLNSLCGRTRDNGKRAIKICCSDFAVPGTIKIFSRLPELPIIDDTDYDANNIDNHTNTKLLPDICGQKFDYRIIGGNEAGIFEFPWMALIYHKDNNGQALLDCGGSVISSRYILTAAHCVYDKTITRVRVGDFNIKKQRYCQGAYPYYECELKPQELQVEKPIVHEKYSKDHYLINDIALLRVNKSIDFSFRNVKPICLPVWKEIRNINLNGKASVVAGWGLMDDGKRSDILQKVTIPIKPETECANYFSRDSNRKHSLHKIFCAGEIGKDSCNGDSGGPLMIFDKIYDDNYRMIQFGIVSYGSQMCGYEAPGVYTSVPKYMKWILDTIEE</sequence>
<dbReference type="GO" id="GO:0005576">
    <property type="term" value="C:extracellular region"/>
    <property type="evidence" value="ECO:0007669"/>
    <property type="project" value="UniProtKB-SubCell"/>
</dbReference>
<evidence type="ECO:0000256" key="12">
    <source>
        <dbReference type="ARBA" id="ARBA00055534"/>
    </source>
</evidence>
<evidence type="ECO:0000256" key="9">
    <source>
        <dbReference type="ARBA" id="ARBA00023157"/>
    </source>
</evidence>
<evidence type="ECO:0000256" key="13">
    <source>
        <dbReference type="ARBA" id="ARBA00084094"/>
    </source>
</evidence>
<dbReference type="GO" id="GO:0090729">
    <property type="term" value="F:toxin activity"/>
    <property type="evidence" value="ECO:0007669"/>
    <property type="project" value="UniProtKB-KW"/>
</dbReference>
<comment type="subcellular location">
    <subcellularLocation>
        <location evidence="1">Secreted</location>
        <location evidence="1">Extracellular space</location>
    </subcellularLocation>
</comment>
<evidence type="ECO:0000256" key="5">
    <source>
        <dbReference type="ARBA" id="ARBA00022801"/>
    </source>
</evidence>
<feature type="signal peptide" evidence="14">
    <location>
        <begin position="1"/>
        <end position="18"/>
    </location>
</feature>
<dbReference type="FunFam" id="2.40.10.10:FF:000068">
    <property type="entry name" value="transmembrane protease serine 2"/>
    <property type="match status" value="1"/>
</dbReference>
<dbReference type="PRINTS" id="PR00722">
    <property type="entry name" value="CHYMOTRYPSIN"/>
</dbReference>
<dbReference type="AlphaFoldDB" id="A0A8J9YJM9"/>
<dbReference type="Pfam" id="PF00089">
    <property type="entry name" value="Trypsin"/>
    <property type="match status" value="1"/>
</dbReference>
<dbReference type="InterPro" id="IPR018114">
    <property type="entry name" value="TRYPSIN_HIS"/>
</dbReference>
<organism evidence="16 17">
    <name type="scientific">Brenthis ino</name>
    <name type="common">lesser marbled fritillary</name>
    <dbReference type="NCBI Taxonomy" id="405034"/>
    <lineage>
        <taxon>Eukaryota</taxon>
        <taxon>Metazoa</taxon>
        <taxon>Ecdysozoa</taxon>
        <taxon>Arthropoda</taxon>
        <taxon>Hexapoda</taxon>
        <taxon>Insecta</taxon>
        <taxon>Pterygota</taxon>
        <taxon>Neoptera</taxon>
        <taxon>Endopterygota</taxon>
        <taxon>Lepidoptera</taxon>
        <taxon>Glossata</taxon>
        <taxon>Ditrysia</taxon>
        <taxon>Papilionoidea</taxon>
        <taxon>Nymphalidae</taxon>
        <taxon>Heliconiinae</taxon>
        <taxon>Argynnini</taxon>
        <taxon>Brenthis</taxon>
    </lineage>
</organism>
<keyword evidence="14" id="KW-0732">Signal</keyword>
<dbReference type="InterPro" id="IPR043504">
    <property type="entry name" value="Peptidase_S1_PA_chymotrypsin"/>
</dbReference>
<protein>
    <recommendedName>
        <fullName evidence="15">Peptidase S1 domain-containing protein</fullName>
    </recommendedName>
</protein>
<keyword evidence="4" id="KW-0479">Metal-binding</keyword>
<evidence type="ECO:0000256" key="10">
    <source>
        <dbReference type="ARBA" id="ARBA00023240"/>
    </source>
</evidence>
<dbReference type="OrthoDB" id="8250810at2759"/>
<comment type="function">
    <text evidence="12">Fibrinolytic activity; shows preferential cleavage of Arg-Gly bonds in all three fibrinogen chains. Contact with the caterpillars causes severe bleeding, due the anticoagulant effect of the protein.</text>
</comment>
<dbReference type="InterPro" id="IPR051487">
    <property type="entry name" value="Ser/Thr_Proteases_Immune/Dev"/>
</dbReference>
<dbReference type="FunFam" id="2.40.10.10:FF:000078">
    <property type="entry name" value="Serine protease H137"/>
    <property type="match status" value="1"/>
</dbReference>
<evidence type="ECO:0000256" key="3">
    <source>
        <dbReference type="ARBA" id="ARBA00022670"/>
    </source>
</evidence>
<keyword evidence="2" id="KW-0800">Toxin</keyword>
<keyword evidence="9" id="KW-1015">Disulfide bond</keyword>
<dbReference type="PANTHER" id="PTHR24256">
    <property type="entry name" value="TRYPTASE-RELATED"/>
    <property type="match status" value="1"/>
</dbReference>
<dbReference type="InterPro" id="IPR033116">
    <property type="entry name" value="TRYPSIN_SER"/>
</dbReference>
<evidence type="ECO:0000313" key="16">
    <source>
        <dbReference type="EMBL" id="CAH0728251.1"/>
    </source>
</evidence>
<dbReference type="PROSITE" id="PS00134">
    <property type="entry name" value="TRYPSIN_HIS"/>
    <property type="match status" value="1"/>
</dbReference>
<dbReference type="InterPro" id="IPR001314">
    <property type="entry name" value="Peptidase_S1A"/>
</dbReference>
<evidence type="ECO:0000256" key="7">
    <source>
        <dbReference type="ARBA" id="ARBA00022837"/>
    </source>
</evidence>
<feature type="domain" description="Peptidase S1" evidence="15">
    <location>
        <begin position="120"/>
        <end position="373"/>
    </location>
</feature>
<dbReference type="SUPFAM" id="SSF50494">
    <property type="entry name" value="Trypsin-like serine proteases"/>
    <property type="match status" value="1"/>
</dbReference>
<keyword evidence="6" id="KW-0720">Serine protease</keyword>
<reference evidence="16" key="1">
    <citation type="submission" date="2021-12" db="EMBL/GenBank/DDBJ databases">
        <authorList>
            <person name="Martin H S."/>
        </authorList>
    </citation>
    <scope>NUCLEOTIDE SEQUENCE</scope>
</reference>
<evidence type="ECO:0000256" key="2">
    <source>
        <dbReference type="ARBA" id="ARBA00022656"/>
    </source>
</evidence>
<dbReference type="GO" id="GO:0006508">
    <property type="term" value="P:proteolysis"/>
    <property type="evidence" value="ECO:0007669"/>
    <property type="project" value="UniProtKB-KW"/>
</dbReference>
<evidence type="ECO:0000256" key="11">
    <source>
        <dbReference type="ARBA" id="ARBA00024195"/>
    </source>
</evidence>